<reference evidence="10" key="1">
    <citation type="journal article" date="2013" name="Genome">
        <title>Draft Genome Sequence of a Thermophilic Member of the Bacillaceae, Anoxybacillus flavithermus Strain Kn10, Isolated from the Kan-nawa Hot Spring in Japan.</title>
        <authorList>
            <person name="Matsutani M."/>
            <person name="Shirakihara Y."/>
            <person name="Imada K."/>
            <person name="Yakushi T."/>
            <person name="Matsushita K."/>
        </authorList>
    </citation>
    <scope>NUCLEOTIDE SEQUENCE [LARGE SCALE GENOMIC DNA]</scope>
    <source>
        <strain evidence="10">NBRC 109594</strain>
    </source>
</reference>
<organism evidence="9 10">
    <name type="scientific">Anoxybacillus flavithermus NBRC 109594</name>
    <dbReference type="NCBI Taxonomy" id="1315967"/>
    <lineage>
        <taxon>Bacteria</taxon>
        <taxon>Bacillati</taxon>
        <taxon>Bacillota</taxon>
        <taxon>Bacilli</taxon>
        <taxon>Bacillales</taxon>
        <taxon>Anoxybacillaceae</taxon>
        <taxon>Anoxybacillus</taxon>
    </lineage>
</organism>
<dbReference type="InterPro" id="IPR000523">
    <property type="entry name" value="Mg_chelatse_chII-like_cat_dom"/>
</dbReference>
<dbReference type="InterPro" id="IPR003593">
    <property type="entry name" value="AAA+_ATPase"/>
</dbReference>
<feature type="domain" description="Lon proteolytic" evidence="8">
    <location>
        <begin position="398"/>
        <end position="584"/>
    </location>
</feature>
<keyword evidence="6" id="KW-1133">Transmembrane helix</keyword>
<dbReference type="CDD" id="cd00009">
    <property type="entry name" value="AAA"/>
    <property type="match status" value="1"/>
</dbReference>
<dbReference type="InterPro" id="IPR014251">
    <property type="entry name" value="Spore_LonB"/>
</dbReference>
<comment type="caution">
    <text evidence="9">The sequence shown here is derived from an EMBL/GenBank/DDBJ whole genome shotgun (WGS) entry which is preliminary data.</text>
</comment>
<dbReference type="InterPro" id="IPR027065">
    <property type="entry name" value="Lon_Prtase"/>
</dbReference>
<proteinExistence type="inferred from homology"/>
<feature type="active site" evidence="5">
    <location>
        <position position="494"/>
    </location>
</feature>
<keyword evidence="2 5" id="KW-0378">Hydrolase</keyword>
<keyword evidence="6" id="KW-0812">Transmembrane</keyword>
<dbReference type="PROSITE" id="PS50045">
    <property type="entry name" value="SIGMA54_INTERACT_4"/>
    <property type="match status" value="1"/>
</dbReference>
<sequence length="601" mass="66613">MERLSNTKEKHQRRWKKIDFPNRKVDLFLFISFFARRYYAYSTYAGGTAMNWTNIALLIQLFFGIIIGLYFLNLLKSQRTQKISIDKEARKEMEQLRKMRSISLTEPLAEKVRPKTFDDIVGQEDGIKALKAALCGPNPQHVIIYGPPGVGKTAAARLVLEEAKKNPLSPFRKDAVFVELDATTARFDERGIADPLIGSVHDPIYQGAGAMGQAGIPQPKQGAVTNAHGGVLFIDEIGELHPIQMNKLLKVLEDRKVFFESAYYSEENPNIPNHIHDIFQNGLPADFRLVGATTRTPNEIPPAIRSRCMEVFFRELEQEEIAQIVKKAAEKVNLPIEEQAVHELAMYARNGREAVNTLQIAAGIVISEKRSKILRQDIEWVIQSSQLSPRYEKKVGQEAKIGLVNGLAVYGPNSGALLEIEVAVLPTKEKGTINMTGIVEEEQIGGQGKSIRRKSMARGSIENVVTVLRSLGVPADQYDIHVNFPGGVPIDGPSAGVAMAVGIYSAIYHLPIDPTMAMTGEIGVHGNVKPVGGIFPKVKAAKQAGAKTVIIPRENMQSILRQVTGIEIVPVDHIGDVLSFLFHEHVRSVPMRHHLPKTERM</sequence>
<evidence type="ECO:0000256" key="6">
    <source>
        <dbReference type="SAM" id="Phobius"/>
    </source>
</evidence>
<dbReference type="InterPro" id="IPR008269">
    <property type="entry name" value="Lon_proteolytic"/>
</dbReference>
<dbReference type="SUPFAM" id="SSF52540">
    <property type="entry name" value="P-loop containing nucleoside triphosphate hydrolases"/>
    <property type="match status" value="1"/>
</dbReference>
<dbReference type="GO" id="GO:0006508">
    <property type="term" value="P:proteolysis"/>
    <property type="evidence" value="ECO:0007669"/>
    <property type="project" value="UniProtKB-KW"/>
</dbReference>
<evidence type="ECO:0000259" key="8">
    <source>
        <dbReference type="PROSITE" id="PS51786"/>
    </source>
</evidence>
<dbReference type="InterPro" id="IPR027417">
    <property type="entry name" value="P-loop_NTPase"/>
</dbReference>
<evidence type="ECO:0000256" key="4">
    <source>
        <dbReference type="ARBA" id="ARBA00026070"/>
    </source>
</evidence>
<evidence type="ECO:0000256" key="2">
    <source>
        <dbReference type="ARBA" id="ARBA00022801"/>
    </source>
</evidence>
<evidence type="ECO:0000313" key="10">
    <source>
        <dbReference type="Proteomes" id="UP000013057"/>
    </source>
</evidence>
<comment type="catalytic activity">
    <reaction evidence="5">
        <text>Hydrolysis of proteins in presence of ATP.</text>
        <dbReference type="EC" id="3.4.21.53"/>
    </reaction>
</comment>
<dbReference type="PROSITE" id="PS01046">
    <property type="entry name" value="LON_SER"/>
    <property type="match status" value="1"/>
</dbReference>
<dbReference type="GO" id="GO:0005524">
    <property type="term" value="F:ATP binding"/>
    <property type="evidence" value="ECO:0007669"/>
    <property type="project" value="InterPro"/>
</dbReference>
<dbReference type="GO" id="GO:0004252">
    <property type="term" value="F:serine-type endopeptidase activity"/>
    <property type="evidence" value="ECO:0007669"/>
    <property type="project" value="UniProtKB-UniRule"/>
</dbReference>
<keyword evidence="3 5" id="KW-0720">Serine protease</keyword>
<dbReference type="InterPro" id="IPR020568">
    <property type="entry name" value="Ribosomal_Su5_D2-typ_SF"/>
</dbReference>
<evidence type="ECO:0000256" key="5">
    <source>
        <dbReference type="PROSITE-ProRule" id="PRU01122"/>
    </source>
</evidence>
<comment type="subunit">
    <text evidence="4">Homohexamer. Organized in a ring with a central cavity.</text>
</comment>
<dbReference type="AlphaFoldDB" id="R4G6E0"/>
<gene>
    <name evidence="9" type="ORF">KN10_1203</name>
</gene>
<accession>R4G6E0</accession>
<evidence type="ECO:0000313" key="9">
    <source>
        <dbReference type="EMBL" id="GAC90767.1"/>
    </source>
</evidence>
<dbReference type="GO" id="GO:0004176">
    <property type="term" value="F:ATP-dependent peptidase activity"/>
    <property type="evidence" value="ECO:0007669"/>
    <property type="project" value="UniProtKB-UniRule"/>
</dbReference>
<dbReference type="SUPFAM" id="SSF54211">
    <property type="entry name" value="Ribosomal protein S5 domain 2-like"/>
    <property type="match status" value="1"/>
</dbReference>
<dbReference type="InterPro" id="IPR014721">
    <property type="entry name" value="Ribsml_uS5_D2-typ_fold_subgr"/>
</dbReference>
<dbReference type="PROSITE" id="PS51786">
    <property type="entry name" value="LON_PROTEOLYTIC"/>
    <property type="match status" value="1"/>
</dbReference>
<evidence type="ECO:0000259" key="7">
    <source>
        <dbReference type="PROSITE" id="PS50045"/>
    </source>
</evidence>
<dbReference type="InterPro" id="IPR008268">
    <property type="entry name" value="Peptidase_S16_AS"/>
</dbReference>
<comment type="similarity">
    <text evidence="5">Belongs to the peptidase S16 family.</text>
</comment>
<evidence type="ECO:0000256" key="3">
    <source>
        <dbReference type="ARBA" id="ARBA00022825"/>
    </source>
</evidence>
<keyword evidence="1 5" id="KW-0645">Protease</keyword>
<dbReference type="NCBIfam" id="TIGR02902">
    <property type="entry name" value="spore_lonB"/>
    <property type="match status" value="1"/>
</dbReference>
<dbReference type="Pfam" id="PF01078">
    <property type="entry name" value="Mg_chelatase"/>
    <property type="match status" value="1"/>
</dbReference>
<dbReference type="EMBL" id="BARH01000009">
    <property type="protein sequence ID" value="GAC90767.1"/>
    <property type="molecule type" value="Genomic_DNA"/>
</dbReference>
<dbReference type="Gene3D" id="3.40.50.300">
    <property type="entry name" value="P-loop containing nucleotide triphosphate hydrolases"/>
    <property type="match status" value="1"/>
</dbReference>
<dbReference type="PRINTS" id="PR00830">
    <property type="entry name" value="ENDOLAPTASE"/>
</dbReference>
<dbReference type="SMART" id="SM00382">
    <property type="entry name" value="AAA"/>
    <property type="match status" value="1"/>
</dbReference>
<feature type="transmembrane region" description="Helical" evidence="6">
    <location>
        <begin position="52"/>
        <end position="72"/>
    </location>
</feature>
<keyword evidence="6" id="KW-0472">Membrane</keyword>
<dbReference type="Pfam" id="PF05362">
    <property type="entry name" value="Lon_C"/>
    <property type="match status" value="1"/>
</dbReference>
<dbReference type="CDD" id="cd18139">
    <property type="entry name" value="HLD_clamp_RarA"/>
    <property type="match status" value="1"/>
</dbReference>
<dbReference type="GO" id="GO:0006355">
    <property type="term" value="P:regulation of DNA-templated transcription"/>
    <property type="evidence" value="ECO:0007669"/>
    <property type="project" value="InterPro"/>
</dbReference>
<feature type="active site" evidence="5">
    <location>
        <position position="537"/>
    </location>
</feature>
<dbReference type="MEROPS" id="S16.005"/>
<dbReference type="Gene3D" id="3.30.230.10">
    <property type="match status" value="1"/>
</dbReference>
<name>R4G6E0_9BACL</name>
<dbReference type="EC" id="3.4.21.53" evidence="5"/>
<evidence type="ECO:0000256" key="1">
    <source>
        <dbReference type="ARBA" id="ARBA00022670"/>
    </source>
</evidence>
<dbReference type="GO" id="GO:0030163">
    <property type="term" value="P:protein catabolic process"/>
    <property type="evidence" value="ECO:0007669"/>
    <property type="project" value="InterPro"/>
</dbReference>
<dbReference type="InterPro" id="IPR002078">
    <property type="entry name" value="Sigma_54_int"/>
</dbReference>
<feature type="domain" description="Sigma-54 factor interaction" evidence="7">
    <location>
        <begin position="142"/>
        <end position="315"/>
    </location>
</feature>
<dbReference type="Proteomes" id="UP000013057">
    <property type="component" value="Unassembled WGS sequence"/>
</dbReference>
<dbReference type="PANTHER" id="PTHR10046">
    <property type="entry name" value="ATP DEPENDENT LON PROTEASE FAMILY MEMBER"/>
    <property type="match status" value="1"/>
</dbReference>
<protein>
    <recommendedName>
        <fullName evidence="5">endopeptidase La</fullName>
        <ecNumber evidence="5">3.4.21.53</ecNumber>
    </recommendedName>
</protein>